<evidence type="ECO:0000256" key="4">
    <source>
        <dbReference type="ARBA" id="ARBA00022833"/>
    </source>
</evidence>
<dbReference type="RefSeq" id="WP_123048454.1">
    <property type="nucleotide sequence ID" value="NZ_PTJO01000005.1"/>
</dbReference>
<dbReference type="InterPro" id="IPR001915">
    <property type="entry name" value="Peptidase_M48"/>
</dbReference>
<keyword evidence="3 6" id="KW-0378">Hydrolase</keyword>
<evidence type="ECO:0000256" key="1">
    <source>
        <dbReference type="ARBA" id="ARBA00022670"/>
    </source>
</evidence>
<feature type="transmembrane region" description="Helical" evidence="7">
    <location>
        <begin position="39"/>
        <end position="66"/>
    </location>
</feature>
<keyword evidence="7" id="KW-0472">Membrane</keyword>
<feature type="transmembrane region" description="Helical" evidence="7">
    <location>
        <begin position="103"/>
        <end position="125"/>
    </location>
</feature>
<keyword evidence="10" id="KW-1185">Reference proteome</keyword>
<keyword evidence="1 6" id="KW-0645">Protease</keyword>
<keyword evidence="7" id="KW-0812">Transmembrane</keyword>
<dbReference type="Gene3D" id="3.30.2010.10">
    <property type="entry name" value="Metalloproteases ('zincins'), catalytic domain"/>
    <property type="match status" value="1"/>
</dbReference>
<dbReference type="InterPro" id="IPR052173">
    <property type="entry name" value="Beta-lactam_resp_regulator"/>
</dbReference>
<dbReference type="AlphaFoldDB" id="A0A3M8K7H9"/>
<evidence type="ECO:0000256" key="7">
    <source>
        <dbReference type="SAM" id="Phobius"/>
    </source>
</evidence>
<evidence type="ECO:0000256" key="2">
    <source>
        <dbReference type="ARBA" id="ARBA00022723"/>
    </source>
</evidence>
<dbReference type="Proteomes" id="UP000266975">
    <property type="component" value="Unassembled WGS sequence"/>
</dbReference>
<proteinExistence type="inferred from homology"/>
<keyword evidence="5 6" id="KW-0482">Metalloprotease</keyword>
<keyword evidence="7" id="KW-1133">Transmembrane helix</keyword>
<dbReference type="GO" id="GO:0046872">
    <property type="term" value="F:metal ion binding"/>
    <property type="evidence" value="ECO:0007669"/>
    <property type="project" value="UniProtKB-KW"/>
</dbReference>
<comment type="similarity">
    <text evidence="6">Belongs to the peptidase M48 family.</text>
</comment>
<dbReference type="PANTHER" id="PTHR34978:SF3">
    <property type="entry name" value="SLR0241 PROTEIN"/>
    <property type="match status" value="1"/>
</dbReference>
<dbReference type="CDD" id="cd07326">
    <property type="entry name" value="M56_BlaR1_MecR1_like"/>
    <property type="match status" value="1"/>
</dbReference>
<evidence type="ECO:0000256" key="5">
    <source>
        <dbReference type="ARBA" id="ARBA00023049"/>
    </source>
</evidence>
<dbReference type="EMBL" id="PTJO01000005">
    <property type="protein sequence ID" value="RNE48522.1"/>
    <property type="molecule type" value="Genomic_DNA"/>
</dbReference>
<comment type="caution">
    <text evidence="9">The sequence shown here is derived from an EMBL/GenBank/DDBJ whole genome shotgun (WGS) entry which is preliminary data.</text>
</comment>
<accession>A0A3M8K7H9</accession>
<dbReference type="GO" id="GO:0006508">
    <property type="term" value="P:proteolysis"/>
    <property type="evidence" value="ECO:0007669"/>
    <property type="project" value="UniProtKB-KW"/>
</dbReference>
<name>A0A3M8K7H9_9CORY</name>
<comment type="cofactor">
    <cofactor evidence="6">
        <name>Zn(2+)</name>
        <dbReference type="ChEBI" id="CHEBI:29105"/>
    </cofactor>
    <text evidence="6">Binds 1 zinc ion per subunit.</text>
</comment>
<sequence>MNGTAALGVLLAGVLMLAVGWFGHLPLRKGAPVLARFPRLAIALLFGGVLIWPAAIVAVVLAFAWVVTGPDVLPMGAAQVCQQCVAAANPFTLTTVETGIPSVTFLLLPIIAGALGTAGVAAQYFSRLRRSRELAGVVLAGSSRQWIHGYQVALATDEATWALSFSRGQGGIVLSTGACERLDKQELIAVLEHEEAHLRQRHHLIADLVASIAAQLRWVPFIREAAAGIPAYLEIAADDQARSKVGTTALVRALLILGERVLPTGVSGMVAGPLPAAGPERIPHLVSPAIGQCGLLPAAAATIQLMVLSVVSVVVLSSYANALLSGCI</sequence>
<dbReference type="Pfam" id="PF01435">
    <property type="entry name" value="Peptidase_M48"/>
    <property type="match status" value="1"/>
</dbReference>
<reference evidence="9 10" key="1">
    <citation type="submission" date="2018-02" db="EMBL/GenBank/DDBJ databases">
        <title>Corynebacterium alimpuense sp. nov., a marine obligate actinomycete isolated from sediments of Valparaiso bay, Chile.</title>
        <authorList>
            <person name="Claverias F."/>
            <person name="Gonzales-Siles L."/>
            <person name="Salva-Serra F."/>
            <person name="Inganaes E."/>
            <person name="Molin K."/>
            <person name="Cumsille A."/>
            <person name="Undabarrena A."/>
            <person name="Couve E."/>
            <person name="Moore E.R.B."/>
            <person name="Gomila M."/>
            <person name="Camara B."/>
        </authorList>
    </citation>
    <scope>NUCLEOTIDE SEQUENCE [LARGE SCALE GENOMIC DNA]</scope>
    <source>
        <strain evidence="9 10">CCUG 69366</strain>
    </source>
</reference>
<evidence type="ECO:0000256" key="3">
    <source>
        <dbReference type="ARBA" id="ARBA00022801"/>
    </source>
</evidence>
<gene>
    <name evidence="9" type="ORF">C5L39_08480</name>
</gene>
<keyword evidence="4 6" id="KW-0862">Zinc</keyword>
<feature type="transmembrane region" description="Helical" evidence="7">
    <location>
        <begin position="6"/>
        <end position="27"/>
    </location>
</feature>
<evidence type="ECO:0000256" key="6">
    <source>
        <dbReference type="RuleBase" id="RU003983"/>
    </source>
</evidence>
<evidence type="ECO:0000313" key="10">
    <source>
        <dbReference type="Proteomes" id="UP000266975"/>
    </source>
</evidence>
<dbReference type="GO" id="GO:0004222">
    <property type="term" value="F:metalloendopeptidase activity"/>
    <property type="evidence" value="ECO:0007669"/>
    <property type="project" value="InterPro"/>
</dbReference>
<dbReference type="OrthoDB" id="9785340at2"/>
<protein>
    <submittedName>
        <fullName evidence="9">Zn-dependent protease</fullName>
    </submittedName>
</protein>
<organism evidence="9 10">
    <name type="scientific">Corynebacterium alimapuense</name>
    <dbReference type="NCBI Taxonomy" id="1576874"/>
    <lineage>
        <taxon>Bacteria</taxon>
        <taxon>Bacillati</taxon>
        <taxon>Actinomycetota</taxon>
        <taxon>Actinomycetes</taxon>
        <taxon>Mycobacteriales</taxon>
        <taxon>Corynebacteriaceae</taxon>
        <taxon>Corynebacterium</taxon>
    </lineage>
</organism>
<evidence type="ECO:0000259" key="8">
    <source>
        <dbReference type="Pfam" id="PF01435"/>
    </source>
</evidence>
<keyword evidence="2" id="KW-0479">Metal-binding</keyword>
<dbReference type="PANTHER" id="PTHR34978">
    <property type="entry name" value="POSSIBLE SENSOR-TRANSDUCER PROTEIN BLAR"/>
    <property type="match status" value="1"/>
</dbReference>
<evidence type="ECO:0000313" key="9">
    <source>
        <dbReference type="EMBL" id="RNE48522.1"/>
    </source>
</evidence>
<feature type="domain" description="Peptidase M48" evidence="8">
    <location>
        <begin position="168"/>
        <end position="218"/>
    </location>
</feature>